<keyword evidence="5" id="KW-0547">Nucleotide-binding</keyword>
<dbReference type="EC" id="2.7.11.1" evidence="2"/>
<comment type="similarity">
    <text evidence="1">Belongs to the protein kinase superfamily. AGC Ser/Thr protein kinase family.</text>
</comment>
<dbReference type="InterPro" id="IPR008271">
    <property type="entry name" value="Ser/Thr_kinase_AS"/>
</dbReference>
<feature type="region of interest" description="Disordered" evidence="10">
    <location>
        <begin position="1"/>
        <end position="340"/>
    </location>
</feature>
<keyword evidence="6 12" id="KW-0418">Kinase</keyword>
<dbReference type="PROSITE" id="PS50011">
    <property type="entry name" value="PROTEIN_KINASE_DOM"/>
    <property type="match status" value="1"/>
</dbReference>
<dbReference type="GO" id="GO:0005524">
    <property type="term" value="F:ATP binding"/>
    <property type="evidence" value="ECO:0007669"/>
    <property type="project" value="UniProtKB-KW"/>
</dbReference>
<comment type="caution">
    <text evidence="12">The sequence shown here is derived from an EMBL/GenBank/DDBJ whole genome shotgun (WGS) entry which is preliminary data.</text>
</comment>
<feature type="compositionally biased region" description="Low complexity" evidence="10">
    <location>
        <begin position="270"/>
        <end position="296"/>
    </location>
</feature>
<keyword evidence="3" id="KW-0723">Serine/threonine-protein kinase</keyword>
<dbReference type="RefSeq" id="XP_052947589.1">
    <property type="nucleotide sequence ID" value="XM_053089297.1"/>
</dbReference>
<accession>A0AA38LV14</accession>
<feature type="compositionally biased region" description="Low complexity" evidence="10">
    <location>
        <begin position="150"/>
        <end position="171"/>
    </location>
</feature>
<dbReference type="AlphaFoldDB" id="A0AA38LV14"/>
<evidence type="ECO:0000313" key="13">
    <source>
        <dbReference type="Proteomes" id="UP001164286"/>
    </source>
</evidence>
<dbReference type="PROSITE" id="PS00108">
    <property type="entry name" value="PROTEIN_KINASE_ST"/>
    <property type="match status" value="1"/>
</dbReference>
<evidence type="ECO:0000256" key="8">
    <source>
        <dbReference type="ARBA" id="ARBA00047899"/>
    </source>
</evidence>
<feature type="region of interest" description="Disordered" evidence="10">
    <location>
        <begin position="874"/>
        <end position="915"/>
    </location>
</feature>
<dbReference type="SMART" id="SM00220">
    <property type="entry name" value="S_TKc"/>
    <property type="match status" value="1"/>
</dbReference>
<evidence type="ECO:0000256" key="4">
    <source>
        <dbReference type="ARBA" id="ARBA00022679"/>
    </source>
</evidence>
<sequence>MPTASTSRPASPGGDGIDPESGTGTGTVSRWKSVFRMGKGSQRAKEGNGRGTILGQGQGQQDGLFARTGEEEQGAQVGVDAEEGNGNGNGNGVSPINPNLLSPSLGSSTSAAPSSSPTRLSAPVPHSPDVGAGAVSSGSSPNVHLSPVVLPLTSTGPSPGPTSASASTSTSDDQRPYAHSAYTSDSRDRSSSHSSSSRQPPSHHASAPGAAPSGSSTPHRSPGPSGMLGLGGFKSRFFSSPNPSTSTSSSSGGGGGPSERDRGKKEKVPTGSSGRSGSSSTSSFSASASTSAAGATYTQPSPAPMTPAKTPRPRKKGVASAPNAKALFGTVPDIPPLPLPATATAIKQSTLSPSPHLVITDAVPDANADIDLSLSESPTKTPKSLSGSLKGRSTSNRGSPRTSPLPSPRPRTDSPFVPTGSNTLSPGTPVPGRNRALTAGSASVSGTPARVKEMQGLGLGSPIPTPGQSPGSVEAAPGGGSRDSHHKQVFRRTYSSNSIKTRSVEVTPSSFQKIKLLGKGDVGKVYLVREKKTDKLYAMKVLSKKEMIKRNKIKRALAEQEILATSNHPFIVTLFHSFQSPDYLFFVLDYCMGGEFFRALQTRPGKCLSEEHAKFYAAEVIAALEYLHLNGYIYRDLKPENILLHQSGHIMLSDFDLSKQSGEPGGAPATIKQNGPNGTIMVDTRSCIADFRTNSFVGTEEYIAPEVIKGNGHTSAVDWWTLGILVYEMIFATTPFKGPNRNATFANVLKNEVTFPDSAPVTSFCKSAIRKLLIKDEHRRLGSSSGASEVKQHKWFNNISWGLLRHMTPPIIPAESNGIDAINFRTLRDSKSMDFERHSTSAEALGDLIHAQAGSPSVMAPGTPGMLTPRELVGEGVSAGSGGQGSGGGAGGGGLEAEVNPFGEFSSVTRDVGDW</sequence>
<evidence type="ECO:0000256" key="9">
    <source>
        <dbReference type="ARBA" id="ARBA00048679"/>
    </source>
</evidence>
<dbReference type="Gene3D" id="3.30.200.20">
    <property type="entry name" value="Phosphorylase Kinase, domain 1"/>
    <property type="match status" value="1"/>
</dbReference>
<dbReference type="GO" id="GO:0004674">
    <property type="term" value="F:protein serine/threonine kinase activity"/>
    <property type="evidence" value="ECO:0007669"/>
    <property type="project" value="UniProtKB-KW"/>
</dbReference>
<feature type="compositionally biased region" description="Low complexity" evidence="10">
    <location>
        <begin position="92"/>
        <end position="123"/>
    </location>
</feature>
<keyword evidence="7" id="KW-0067">ATP-binding</keyword>
<dbReference type="PANTHER" id="PTHR45637">
    <property type="entry name" value="FLIPPASE KINASE 1-RELATED"/>
    <property type="match status" value="1"/>
</dbReference>
<evidence type="ECO:0000256" key="1">
    <source>
        <dbReference type="ARBA" id="ARBA00009903"/>
    </source>
</evidence>
<dbReference type="Proteomes" id="UP001164286">
    <property type="component" value="Unassembled WGS sequence"/>
</dbReference>
<organism evidence="12 13">
    <name type="scientific">Dioszegia hungarica</name>
    <dbReference type="NCBI Taxonomy" id="4972"/>
    <lineage>
        <taxon>Eukaryota</taxon>
        <taxon>Fungi</taxon>
        <taxon>Dikarya</taxon>
        <taxon>Basidiomycota</taxon>
        <taxon>Agaricomycotina</taxon>
        <taxon>Tremellomycetes</taxon>
        <taxon>Tremellales</taxon>
        <taxon>Bulleribasidiaceae</taxon>
        <taxon>Dioszegia</taxon>
    </lineage>
</organism>
<feature type="region of interest" description="Disordered" evidence="10">
    <location>
        <begin position="370"/>
        <end position="488"/>
    </location>
</feature>
<gene>
    <name evidence="12" type="ORF">MKK02DRAFT_35916</name>
</gene>
<dbReference type="Pfam" id="PF00069">
    <property type="entry name" value="Pkinase"/>
    <property type="match status" value="1"/>
</dbReference>
<evidence type="ECO:0000259" key="11">
    <source>
        <dbReference type="PROSITE" id="PS50011"/>
    </source>
</evidence>
<evidence type="ECO:0000313" key="12">
    <source>
        <dbReference type="EMBL" id="KAI9637812.1"/>
    </source>
</evidence>
<feature type="compositionally biased region" description="Basic and acidic residues" evidence="10">
    <location>
        <begin position="258"/>
        <end position="268"/>
    </location>
</feature>
<dbReference type="Gene3D" id="1.10.510.10">
    <property type="entry name" value="Transferase(Phosphotransferase) domain 1"/>
    <property type="match status" value="1"/>
</dbReference>
<feature type="compositionally biased region" description="Gly residues" evidence="10">
    <location>
        <begin position="877"/>
        <end position="895"/>
    </location>
</feature>
<dbReference type="CDD" id="cd05574">
    <property type="entry name" value="STKc_phototropin_like"/>
    <property type="match status" value="1"/>
</dbReference>
<comment type="catalytic activity">
    <reaction evidence="8">
        <text>L-threonyl-[protein] + ATP = O-phospho-L-threonyl-[protein] + ADP + H(+)</text>
        <dbReference type="Rhea" id="RHEA:46608"/>
        <dbReference type="Rhea" id="RHEA-COMP:11060"/>
        <dbReference type="Rhea" id="RHEA-COMP:11605"/>
        <dbReference type="ChEBI" id="CHEBI:15378"/>
        <dbReference type="ChEBI" id="CHEBI:30013"/>
        <dbReference type="ChEBI" id="CHEBI:30616"/>
        <dbReference type="ChEBI" id="CHEBI:61977"/>
        <dbReference type="ChEBI" id="CHEBI:456216"/>
        <dbReference type="EC" id="2.7.11.1"/>
    </reaction>
</comment>
<reference evidence="12" key="1">
    <citation type="journal article" date="2022" name="G3 (Bethesda)">
        <title>High quality genome of the basidiomycete yeast Dioszegia hungarica PDD-24b-2 isolated from cloud water.</title>
        <authorList>
            <person name="Jarrige D."/>
            <person name="Haridas S."/>
            <person name="Bleykasten-Grosshans C."/>
            <person name="Joly M."/>
            <person name="Nadalig T."/>
            <person name="Sancelme M."/>
            <person name="Vuilleumier S."/>
            <person name="Grigoriev I.V."/>
            <person name="Amato P."/>
            <person name="Bringel F."/>
        </authorList>
    </citation>
    <scope>NUCLEOTIDE SEQUENCE</scope>
    <source>
        <strain evidence="12">PDD-24b-2</strain>
    </source>
</reference>
<dbReference type="SUPFAM" id="SSF56112">
    <property type="entry name" value="Protein kinase-like (PK-like)"/>
    <property type="match status" value="1"/>
</dbReference>
<feature type="compositionally biased region" description="Low complexity" evidence="10">
    <location>
        <begin position="239"/>
        <end position="250"/>
    </location>
</feature>
<protein>
    <recommendedName>
        <fullName evidence="2">non-specific serine/threonine protein kinase</fullName>
        <ecNumber evidence="2">2.7.11.1</ecNumber>
    </recommendedName>
</protein>
<feature type="compositionally biased region" description="Low complexity" evidence="10">
    <location>
        <begin position="192"/>
        <end position="225"/>
    </location>
</feature>
<dbReference type="EMBL" id="JAKWFO010000003">
    <property type="protein sequence ID" value="KAI9637812.1"/>
    <property type="molecule type" value="Genomic_DNA"/>
</dbReference>
<evidence type="ECO:0000256" key="2">
    <source>
        <dbReference type="ARBA" id="ARBA00012513"/>
    </source>
</evidence>
<evidence type="ECO:0000256" key="5">
    <source>
        <dbReference type="ARBA" id="ARBA00022741"/>
    </source>
</evidence>
<dbReference type="InterPro" id="IPR000719">
    <property type="entry name" value="Prot_kinase_dom"/>
</dbReference>
<dbReference type="InterPro" id="IPR011009">
    <property type="entry name" value="Kinase-like_dom_sf"/>
</dbReference>
<feature type="compositionally biased region" description="Low complexity" evidence="10">
    <location>
        <begin position="130"/>
        <end position="140"/>
    </location>
</feature>
<name>A0AA38LV14_9TREE</name>
<feature type="compositionally biased region" description="Polar residues" evidence="10">
    <location>
        <begin position="374"/>
        <end position="396"/>
    </location>
</feature>
<keyword evidence="13" id="KW-1185">Reference proteome</keyword>
<keyword evidence="4" id="KW-0808">Transferase</keyword>
<dbReference type="FunFam" id="3.30.200.20:FF:001236">
    <property type="entry name" value="AGC/RSK protein kinase"/>
    <property type="match status" value="1"/>
</dbReference>
<feature type="compositionally biased region" description="Gly residues" evidence="10">
    <location>
        <begin position="49"/>
        <end position="60"/>
    </location>
</feature>
<evidence type="ECO:0000256" key="10">
    <source>
        <dbReference type="SAM" id="MobiDB-lite"/>
    </source>
</evidence>
<dbReference type="GeneID" id="77728502"/>
<comment type="catalytic activity">
    <reaction evidence="9">
        <text>L-seryl-[protein] + ATP = O-phospho-L-seryl-[protein] + ADP + H(+)</text>
        <dbReference type="Rhea" id="RHEA:17989"/>
        <dbReference type="Rhea" id="RHEA-COMP:9863"/>
        <dbReference type="Rhea" id="RHEA-COMP:11604"/>
        <dbReference type="ChEBI" id="CHEBI:15378"/>
        <dbReference type="ChEBI" id="CHEBI:29999"/>
        <dbReference type="ChEBI" id="CHEBI:30616"/>
        <dbReference type="ChEBI" id="CHEBI:83421"/>
        <dbReference type="ChEBI" id="CHEBI:456216"/>
        <dbReference type="EC" id="2.7.11.1"/>
    </reaction>
</comment>
<dbReference type="FunFam" id="1.10.510.10:FF:000121">
    <property type="entry name" value="Serine/threonine-protein kinase nrc-2"/>
    <property type="match status" value="1"/>
</dbReference>
<evidence type="ECO:0000256" key="6">
    <source>
        <dbReference type="ARBA" id="ARBA00022777"/>
    </source>
</evidence>
<evidence type="ECO:0000256" key="3">
    <source>
        <dbReference type="ARBA" id="ARBA00022527"/>
    </source>
</evidence>
<proteinExistence type="inferred from homology"/>
<feature type="domain" description="Protein kinase" evidence="11">
    <location>
        <begin position="511"/>
        <end position="796"/>
    </location>
</feature>
<evidence type="ECO:0000256" key="7">
    <source>
        <dbReference type="ARBA" id="ARBA00022840"/>
    </source>
</evidence>